<accession>A0A101DCF9</accession>
<dbReference type="EMBL" id="LGEQ01000039">
    <property type="protein sequence ID" value="KUJ93005.1"/>
    <property type="molecule type" value="Genomic_DNA"/>
</dbReference>
<protein>
    <recommendedName>
        <fullName evidence="6">Metal-dependent hydrolase</fullName>
    </recommendedName>
</protein>
<dbReference type="Pfam" id="PF04307">
    <property type="entry name" value="YdjM"/>
    <property type="match status" value="1"/>
</dbReference>
<keyword evidence="1" id="KW-1133">Transmembrane helix</keyword>
<evidence type="ECO:0000313" key="5">
    <source>
        <dbReference type="Proteomes" id="UP000054307"/>
    </source>
</evidence>
<dbReference type="Proteomes" id="UP000054307">
    <property type="component" value="Unassembled WGS sequence"/>
</dbReference>
<feature type="transmembrane region" description="Helical" evidence="1">
    <location>
        <begin position="106"/>
        <end position="127"/>
    </location>
</feature>
<evidence type="ECO:0000313" key="4">
    <source>
        <dbReference type="Proteomes" id="UP000054015"/>
    </source>
</evidence>
<reference evidence="4 5" key="2">
    <citation type="journal article" date="2015" name="MBio">
        <title>Genome-Resolved Metagenomic Analysis Reveals Roles for Candidate Phyla and Other Microbial Community Members in Biogeochemical Transformations in Oil Reservoirs.</title>
        <authorList>
            <person name="Hu P."/>
            <person name="Tom L."/>
            <person name="Singh A."/>
            <person name="Thomas B.C."/>
            <person name="Baker B.J."/>
            <person name="Piceno Y.M."/>
            <person name="Andersen G.L."/>
            <person name="Banfield J.F."/>
        </authorList>
    </citation>
    <scope>NUCLEOTIDE SEQUENCE [LARGE SCALE GENOMIC DNA]</scope>
</reference>
<reference evidence="2" key="1">
    <citation type="journal article" date="2015" name="MBio">
        <title>Genome-resolved metagenomic analysis reveals roles for candidate phyla and other microbial community members in biogeochemical transformations in oil reservoirs.</title>
        <authorList>
            <person name="Hu P."/>
            <person name="Tom L."/>
            <person name="Singh A."/>
            <person name="Thomas B.C."/>
            <person name="Baker B.J."/>
            <person name="Piceno Y.M."/>
            <person name="Andersen G.L."/>
            <person name="Banfield J.F."/>
        </authorList>
    </citation>
    <scope>NUCLEOTIDE SEQUENCE [LARGE SCALE GENOMIC DNA]</scope>
    <source>
        <strain evidence="3">49_2300</strain>
        <strain evidence="2">49_95</strain>
    </source>
</reference>
<keyword evidence="1" id="KW-0812">Transmembrane</keyword>
<keyword evidence="1" id="KW-0472">Membrane</keyword>
<evidence type="ECO:0000256" key="1">
    <source>
        <dbReference type="SAM" id="Phobius"/>
    </source>
</evidence>
<proteinExistence type="predicted"/>
<organism evidence="2 5">
    <name type="scientific">Archaeoglobus fulgidus</name>
    <dbReference type="NCBI Taxonomy" id="2234"/>
    <lineage>
        <taxon>Archaea</taxon>
        <taxon>Methanobacteriati</taxon>
        <taxon>Methanobacteriota</taxon>
        <taxon>Archaeoglobi</taxon>
        <taxon>Archaeoglobales</taxon>
        <taxon>Archaeoglobaceae</taxon>
        <taxon>Archaeoglobus</taxon>
    </lineage>
</organism>
<feature type="transmembrane region" description="Helical" evidence="1">
    <location>
        <begin position="46"/>
        <end position="64"/>
    </location>
</feature>
<dbReference type="InterPro" id="IPR007404">
    <property type="entry name" value="YdjM-like"/>
</dbReference>
<evidence type="ECO:0000313" key="2">
    <source>
        <dbReference type="EMBL" id="KUJ93005.1"/>
    </source>
</evidence>
<evidence type="ECO:0008006" key="6">
    <source>
        <dbReference type="Google" id="ProtNLM"/>
    </source>
</evidence>
<sequence length="159" mass="17967">MLKKTHIIASFTPAYVLTGNLEYGLLASIFGTISDLDTMIGLKHRTVTHSLAFAILAGILAGYIKPAYGIIAFYGIMNHIILDMLTKTRVQLYWPLKSKRVRIYQFSYDSVIPNFLIIMLCLTALYIKAGKEVEKIALNPSIKELLNFFNLNFNLLLFS</sequence>
<dbReference type="EMBL" id="LGEX01000032">
    <property type="protein sequence ID" value="KUK06528.1"/>
    <property type="molecule type" value="Genomic_DNA"/>
</dbReference>
<name>A0A101DCF9_ARCFL</name>
<evidence type="ECO:0000313" key="3">
    <source>
        <dbReference type="EMBL" id="KUK06528.1"/>
    </source>
</evidence>
<gene>
    <name evidence="2" type="ORF">XD40_1820</name>
    <name evidence="3" type="ORF">XD48_1257</name>
</gene>
<dbReference type="Proteomes" id="UP000054015">
    <property type="component" value="Unassembled WGS sequence"/>
</dbReference>
<comment type="caution">
    <text evidence="2">The sequence shown here is derived from an EMBL/GenBank/DDBJ whole genome shotgun (WGS) entry which is preliminary data.</text>
</comment>
<dbReference type="AlphaFoldDB" id="A0A101DCF9"/>